<dbReference type="EC" id="1.11.1.-" evidence="1"/>
<proteinExistence type="predicted"/>
<keyword evidence="2" id="KW-1185">Reference proteome</keyword>
<dbReference type="Proteomes" id="UP001389717">
    <property type="component" value="Unassembled WGS sequence"/>
</dbReference>
<dbReference type="CDD" id="cd03398">
    <property type="entry name" value="PAP2_haloperoxidase"/>
    <property type="match status" value="1"/>
</dbReference>
<evidence type="ECO:0000313" key="2">
    <source>
        <dbReference type="Proteomes" id="UP001389717"/>
    </source>
</evidence>
<organism evidence="1 2">
    <name type="scientific">Rossellomorea oryzaecorticis</name>
    <dbReference type="NCBI Taxonomy" id="1396505"/>
    <lineage>
        <taxon>Bacteria</taxon>
        <taxon>Bacillati</taxon>
        <taxon>Bacillota</taxon>
        <taxon>Bacilli</taxon>
        <taxon>Bacillales</taxon>
        <taxon>Bacillaceae</taxon>
        <taxon>Rossellomorea</taxon>
    </lineage>
</organism>
<keyword evidence="1" id="KW-0560">Oxidoreductase</keyword>
<reference evidence="1 2" key="1">
    <citation type="submission" date="2024-04" db="EMBL/GenBank/DDBJ databases">
        <title>Bacillus oryzaecorticis sp. nov., a moderately halophilic bacterium isolated from rice husks.</title>
        <authorList>
            <person name="Zhu H.-S."/>
        </authorList>
    </citation>
    <scope>NUCLEOTIDE SEQUENCE [LARGE SCALE GENOMIC DNA]</scope>
    <source>
        <strain evidence="1 2">ZC255</strain>
    </source>
</reference>
<gene>
    <name evidence="1" type="ORF">AAEO50_07540</name>
</gene>
<dbReference type="Gene3D" id="1.10.606.10">
    <property type="entry name" value="Vanadium-containing Chloroperoxidase, domain 2"/>
    <property type="match status" value="1"/>
</dbReference>
<dbReference type="SUPFAM" id="SSF48317">
    <property type="entry name" value="Acid phosphatase/Vanadium-dependent haloperoxidase"/>
    <property type="match status" value="1"/>
</dbReference>
<keyword evidence="1" id="KW-0575">Peroxidase</keyword>
<accession>A0ABU9K8W4</accession>
<evidence type="ECO:0000313" key="1">
    <source>
        <dbReference type="EMBL" id="MEL3972128.1"/>
    </source>
</evidence>
<dbReference type="InterPro" id="IPR016119">
    <property type="entry name" value="Br/Cl_peroxidase_C"/>
</dbReference>
<protein>
    <submittedName>
        <fullName evidence="1">Vanadium-dependent haloperoxidase</fullName>
        <ecNumber evidence="1">1.11.1.-</ecNumber>
    </submittedName>
</protein>
<comment type="caution">
    <text evidence="1">The sequence shown here is derived from an EMBL/GenBank/DDBJ whole genome shotgun (WGS) entry which is preliminary data.</text>
</comment>
<sequence>MKDKKGSLKGDLKALKRRLKKAFKIREEAAEFYKEQPVISHPTNKDELRYENKIANFSKGMPHNELGEVNVDDYDEYIQILNSGDPEDFEDLPLEGERKMVNPQAAYAFEMVGPDSHQLVLPPAPSFSSAEMAAEMVELYWHALTRDVPFNEYDTNPLTLAAANELSGLTDFRGPKIDGKVTPGTLFRDNLPGALTGPYISQFLWKDIPYVSTTITQRYRTTKAGEDFLTDYDEWLAVQNGSIPPGPDYDPTPRYIRTARDMAEFVYNDRSVESGLAASLIILRYGTAAWDKNNPYLDSDTQIGFSTFGVPHILDFVTRAARPGLEAAWFQKWLVHRRLRPEEFGGRIHNKLMGKADYPIHPDVLNSEALAKIYETYGSYLLPQAYPEGCPLHPAYPAGHAAFVGAMVTMLKALFDESFVIPDPVIATSDGLQLIDYEGPPLTVGGELNKLAYNIANGRDAAGVHFRASGLNGLNLGEQAAIGILRDYKATYNEDFEGFTFTKFDGRTITI</sequence>
<dbReference type="RefSeq" id="WP_341982101.1">
    <property type="nucleotide sequence ID" value="NZ_JBBYAF010000011.1"/>
</dbReference>
<dbReference type="EMBL" id="JBBYAF010000011">
    <property type="protein sequence ID" value="MEL3972128.1"/>
    <property type="molecule type" value="Genomic_DNA"/>
</dbReference>
<dbReference type="PANTHER" id="PTHR34599:SF1">
    <property type="entry name" value="PHOSPHATIDIC ACID PHOSPHATASE TYPE 2_HALOPEROXIDASE DOMAIN-CONTAINING PROTEIN"/>
    <property type="match status" value="1"/>
</dbReference>
<dbReference type="InterPro" id="IPR052559">
    <property type="entry name" value="V-haloperoxidase"/>
</dbReference>
<name>A0ABU9K8W4_9BACI</name>
<dbReference type="GO" id="GO:0004601">
    <property type="term" value="F:peroxidase activity"/>
    <property type="evidence" value="ECO:0007669"/>
    <property type="project" value="UniProtKB-KW"/>
</dbReference>
<dbReference type="InterPro" id="IPR036938">
    <property type="entry name" value="PAP2/HPO_sf"/>
</dbReference>
<dbReference type="PANTHER" id="PTHR34599">
    <property type="entry name" value="PEROXIDASE-RELATED"/>
    <property type="match status" value="1"/>
</dbReference>